<sequence>MTRTARRRMCESRPKGLNDFEVSVHKTADLHYFRGLTFAPSLPHRFPGEPIVVTQCTSVSSRFRRRAAGSSLNVRVSVPGCPLTVGCAL</sequence>
<evidence type="ECO:0000313" key="1">
    <source>
        <dbReference type="EMBL" id="KAJ1141565.1"/>
    </source>
</evidence>
<dbReference type="Proteomes" id="UP001066276">
    <property type="component" value="Chromosome 6"/>
</dbReference>
<organism evidence="1 2">
    <name type="scientific">Pleurodeles waltl</name>
    <name type="common">Iberian ribbed newt</name>
    <dbReference type="NCBI Taxonomy" id="8319"/>
    <lineage>
        <taxon>Eukaryota</taxon>
        <taxon>Metazoa</taxon>
        <taxon>Chordata</taxon>
        <taxon>Craniata</taxon>
        <taxon>Vertebrata</taxon>
        <taxon>Euteleostomi</taxon>
        <taxon>Amphibia</taxon>
        <taxon>Batrachia</taxon>
        <taxon>Caudata</taxon>
        <taxon>Salamandroidea</taxon>
        <taxon>Salamandridae</taxon>
        <taxon>Pleurodelinae</taxon>
        <taxon>Pleurodeles</taxon>
    </lineage>
</organism>
<dbReference type="EMBL" id="JANPWB010000010">
    <property type="protein sequence ID" value="KAJ1141565.1"/>
    <property type="molecule type" value="Genomic_DNA"/>
</dbReference>
<comment type="caution">
    <text evidence="1">The sequence shown here is derived from an EMBL/GenBank/DDBJ whole genome shotgun (WGS) entry which is preliminary data.</text>
</comment>
<dbReference type="AlphaFoldDB" id="A0AAV7QR30"/>
<name>A0AAV7QR30_PLEWA</name>
<evidence type="ECO:0000313" key="2">
    <source>
        <dbReference type="Proteomes" id="UP001066276"/>
    </source>
</evidence>
<reference evidence="1" key="1">
    <citation type="journal article" date="2022" name="bioRxiv">
        <title>Sequencing and chromosome-scale assembly of the giantPleurodeles waltlgenome.</title>
        <authorList>
            <person name="Brown T."/>
            <person name="Elewa A."/>
            <person name="Iarovenko S."/>
            <person name="Subramanian E."/>
            <person name="Araus A.J."/>
            <person name="Petzold A."/>
            <person name="Susuki M."/>
            <person name="Suzuki K.-i.T."/>
            <person name="Hayashi T."/>
            <person name="Toyoda A."/>
            <person name="Oliveira C."/>
            <person name="Osipova E."/>
            <person name="Leigh N.D."/>
            <person name="Simon A."/>
            <person name="Yun M.H."/>
        </authorList>
    </citation>
    <scope>NUCLEOTIDE SEQUENCE</scope>
    <source>
        <strain evidence="1">20211129_DDA</strain>
        <tissue evidence="1">Liver</tissue>
    </source>
</reference>
<keyword evidence="2" id="KW-1185">Reference proteome</keyword>
<accession>A0AAV7QR30</accession>
<protein>
    <submittedName>
        <fullName evidence="1">Uncharacterized protein</fullName>
    </submittedName>
</protein>
<gene>
    <name evidence="1" type="ORF">NDU88_007893</name>
</gene>
<proteinExistence type="predicted"/>